<dbReference type="Proteomes" id="UP000001929">
    <property type="component" value="Chromosome"/>
</dbReference>
<evidence type="ECO:0000313" key="15">
    <source>
        <dbReference type="EMBL" id="ABC24437.1"/>
    </source>
</evidence>
<keyword evidence="5 10" id="KW-0346">Stress response</keyword>
<dbReference type="GO" id="GO:0000774">
    <property type="term" value="F:adenyl-nucleotide exchange factor activity"/>
    <property type="evidence" value="ECO:0007669"/>
    <property type="project" value="InterPro"/>
</dbReference>
<keyword evidence="13" id="KW-0175">Coiled coil</keyword>
<keyword evidence="16" id="KW-1185">Reference proteome</keyword>
<dbReference type="PhylomeDB" id="Q2RN58"/>
<accession>Q2RN58</accession>
<dbReference type="PRINTS" id="PR00773">
    <property type="entry name" value="GRPEPROTEIN"/>
</dbReference>
<dbReference type="GO" id="GO:0051082">
    <property type="term" value="F:unfolded protein binding"/>
    <property type="evidence" value="ECO:0007669"/>
    <property type="project" value="TreeGrafter"/>
</dbReference>
<dbReference type="PANTHER" id="PTHR21237:SF23">
    <property type="entry name" value="GRPE PROTEIN HOMOLOG, MITOCHONDRIAL"/>
    <property type="match status" value="1"/>
</dbReference>
<keyword evidence="4 10" id="KW-0963">Cytoplasm</keyword>
<dbReference type="eggNOG" id="COG0576">
    <property type="taxonomic scope" value="Bacteria"/>
</dbReference>
<dbReference type="CDD" id="cd00446">
    <property type="entry name" value="GrpE"/>
    <property type="match status" value="1"/>
</dbReference>
<dbReference type="SUPFAM" id="SSF58014">
    <property type="entry name" value="Coiled-coil domain of nucleotide exchange factor GrpE"/>
    <property type="match status" value="1"/>
</dbReference>
<evidence type="ECO:0000256" key="12">
    <source>
        <dbReference type="RuleBase" id="RU004478"/>
    </source>
</evidence>
<dbReference type="EnsemblBacteria" id="ABC24437">
    <property type="protein sequence ID" value="ABC24437"/>
    <property type="gene ID" value="Rru_A3643"/>
</dbReference>
<dbReference type="Gene3D" id="2.30.22.10">
    <property type="entry name" value="Head domain of nucleotide exchange factor GrpE"/>
    <property type="match status" value="1"/>
</dbReference>
<organism evidence="15 16">
    <name type="scientific">Rhodospirillum rubrum (strain ATCC 11170 / ATH 1.1.1 / DSM 467 / LMG 4362 / NCIMB 8255 / S1)</name>
    <dbReference type="NCBI Taxonomy" id="269796"/>
    <lineage>
        <taxon>Bacteria</taxon>
        <taxon>Pseudomonadati</taxon>
        <taxon>Pseudomonadota</taxon>
        <taxon>Alphaproteobacteria</taxon>
        <taxon>Rhodospirillales</taxon>
        <taxon>Rhodospirillaceae</taxon>
        <taxon>Rhodospirillum</taxon>
    </lineage>
</organism>
<evidence type="ECO:0000256" key="6">
    <source>
        <dbReference type="ARBA" id="ARBA00023186"/>
    </source>
</evidence>
<comment type="subunit">
    <text evidence="3 10">Homodimer.</text>
</comment>
<evidence type="ECO:0000256" key="1">
    <source>
        <dbReference type="ARBA" id="ARBA00004496"/>
    </source>
</evidence>
<dbReference type="FunFam" id="2.30.22.10:FF:000001">
    <property type="entry name" value="Protein GrpE"/>
    <property type="match status" value="1"/>
</dbReference>
<keyword evidence="6 10" id="KW-0143">Chaperone</keyword>
<sequence>MPQHNDTPESRTPQDSSAPASPAAAADDTTAAVAEAAEAIARADLEERITALEDDNRRLKEEYLRALAEAQNAKRMADKRIEDNSRYAVSNFAKAVLGVADNLGRALLSVPEEARGGNEMVKNLAFGVELTAKELENALAQYQIRRVEALNEAFDPHFHQAVQEVENTAVPNATIVSVLQDGYVIHDRLLRPAMVVVSRGGPKREPKPAADSADGGVNTTV</sequence>
<dbReference type="Gene3D" id="3.90.20.20">
    <property type="match status" value="1"/>
</dbReference>
<evidence type="ECO:0000256" key="14">
    <source>
        <dbReference type="SAM" id="MobiDB-lite"/>
    </source>
</evidence>
<evidence type="ECO:0000313" key="16">
    <source>
        <dbReference type="Proteomes" id="UP000001929"/>
    </source>
</evidence>
<evidence type="ECO:0000256" key="9">
    <source>
        <dbReference type="ARBA" id="ARBA00076414"/>
    </source>
</evidence>
<dbReference type="HAMAP" id="MF_01151">
    <property type="entry name" value="GrpE"/>
    <property type="match status" value="1"/>
</dbReference>
<evidence type="ECO:0000256" key="7">
    <source>
        <dbReference type="ARBA" id="ARBA00053401"/>
    </source>
</evidence>
<evidence type="ECO:0000256" key="10">
    <source>
        <dbReference type="HAMAP-Rule" id="MF_01151"/>
    </source>
</evidence>
<proteinExistence type="inferred from homology"/>
<dbReference type="PANTHER" id="PTHR21237">
    <property type="entry name" value="GRPE PROTEIN"/>
    <property type="match status" value="1"/>
</dbReference>
<dbReference type="STRING" id="269796.Rru_A3643"/>
<evidence type="ECO:0000256" key="3">
    <source>
        <dbReference type="ARBA" id="ARBA00011738"/>
    </source>
</evidence>
<evidence type="ECO:0000256" key="5">
    <source>
        <dbReference type="ARBA" id="ARBA00023016"/>
    </source>
</evidence>
<evidence type="ECO:0000256" key="4">
    <source>
        <dbReference type="ARBA" id="ARBA00022490"/>
    </source>
</evidence>
<feature type="coiled-coil region" evidence="13">
    <location>
        <begin position="42"/>
        <end position="80"/>
    </location>
</feature>
<evidence type="ECO:0000256" key="2">
    <source>
        <dbReference type="ARBA" id="ARBA00009054"/>
    </source>
</evidence>
<feature type="compositionally biased region" description="Low complexity" evidence="14">
    <location>
        <begin position="13"/>
        <end position="32"/>
    </location>
</feature>
<feature type="region of interest" description="Disordered" evidence="14">
    <location>
        <begin position="1"/>
        <end position="32"/>
    </location>
</feature>
<dbReference type="AlphaFoldDB" id="Q2RN58"/>
<dbReference type="Pfam" id="PF01025">
    <property type="entry name" value="GrpE"/>
    <property type="match status" value="1"/>
</dbReference>
<dbReference type="PATRIC" id="fig|269796.9.peg.3765"/>
<dbReference type="GO" id="GO:0042803">
    <property type="term" value="F:protein homodimerization activity"/>
    <property type="evidence" value="ECO:0007669"/>
    <property type="project" value="InterPro"/>
</dbReference>
<dbReference type="InterPro" id="IPR009012">
    <property type="entry name" value="GrpE_head"/>
</dbReference>
<dbReference type="GO" id="GO:0006457">
    <property type="term" value="P:protein folding"/>
    <property type="evidence" value="ECO:0007669"/>
    <property type="project" value="InterPro"/>
</dbReference>
<comment type="subcellular location">
    <subcellularLocation>
        <location evidence="1 10">Cytoplasm</location>
    </subcellularLocation>
</comment>
<dbReference type="GO" id="GO:0051087">
    <property type="term" value="F:protein-folding chaperone binding"/>
    <property type="evidence" value="ECO:0007669"/>
    <property type="project" value="InterPro"/>
</dbReference>
<dbReference type="PROSITE" id="PS01071">
    <property type="entry name" value="GRPE"/>
    <property type="match status" value="1"/>
</dbReference>
<dbReference type="InterPro" id="IPR000740">
    <property type="entry name" value="GrpE"/>
</dbReference>
<reference evidence="15 16" key="1">
    <citation type="journal article" date="2011" name="Stand. Genomic Sci.">
        <title>Complete genome sequence of Rhodospirillum rubrum type strain (S1).</title>
        <authorList>
            <person name="Munk A.C."/>
            <person name="Copeland A."/>
            <person name="Lucas S."/>
            <person name="Lapidus A."/>
            <person name="Del Rio T.G."/>
            <person name="Barry K."/>
            <person name="Detter J.C."/>
            <person name="Hammon N."/>
            <person name="Israni S."/>
            <person name="Pitluck S."/>
            <person name="Brettin T."/>
            <person name="Bruce D."/>
            <person name="Han C."/>
            <person name="Tapia R."/>
            <person name="Gilna P."/>
            <person name="Schmutz J."/>
            <person name="Larimer F."/>
            <person name="Land M."/>
            <person name="Kyrpides N.C."/>
            <person name="Mavromatis K."/>
            <person name="Richardson P."/>
            <person name="Rohde M."/>
            <person name="Goker M."/>
            <person name="Klenk H.P."/>
            <person name="Zhang Y."/>
            <person name="Roberts G.P."/>
            <person name="Reslewic S."/>
            <person name="Schwartz D.C."/>
        </authorList>
    </citation>
    <scope>NUCLEOTIDE SEQUENCE [LARGE SCALE GENOMIC DNA]</scope>
    <source>
        <strain evidence="16">ATCC 11170 / ATH 1.1.1 / DSM 467 / LMG 4362 / NCIMB 8255 / S1</strain>
    </source>
</reference>
<gene>
    <name evidence="10" type="primary">grpE</name>
    <name evidence="15" type="ordered locus">Rru_A3643</name>
</gene>
<evidence type="ECO:0000256" key="11">
    <source>
        <dbReference type="RuleBase" id="RU000639"/>
    </source>
</evidence>
<dbReference type="RefSeq" id="WP_011391390.1">
    <property type="nucleotide sequence ID" value="NC_007643.1"/>
</dbReference>
<dbReference type="KEGG" id="rru:Rru_A3643"/>
<dbReference type="GO" id="GO:0005737">
    <property type="term" value="C:cytoplasm"/>
    <property type="evidence" value="ECO:0007669"/>
    <property type="project" value="UniProtKB-SubCell"/>
</dbReference>
<evidence type="ECO:0000256" key="8">
    <source>
        <dbReference type="ARBA" id="ARBA00072274"/>
    </source>
</evidence>
<comment type="function">
    <text evidence="7 10 11">Participates actively in the response to hyperosmotic and heat shock by preventing the aggregation of stress-denatured proteins, in association with DnaK and GrpE. It is the nucleotide exchange factor for DnaK and may function as a thermosensor. Unfolded proteins bind initially to DnaJ; upon interaction with the DnaJ-bound protein, DnaK hydrolyzes its bound ATP, resulting in the formation of a stable complex. GrpE releases ADP from DnaK; ATP binding to DnaK triggers the release of the substrate protein, thus completing the reaction cycle. Several rounds of ATP-dependent interactions between DnaJ, DnaK and GrpE are required for fully efficient folding.</text>
</comment>
<evidence type="ECO:0000256" key="13">
    <source>
        <dbReference type="SAM" id="Coils"/>
    </source>
</evidence>
<protein>
    <recommendedName>
        <fullName evidence="8 10">Protein GrpE</fullName>
    </recommendedName>
    <alternativeName>
        <fullName evidence="9 10">HSP-70 cofactor</fullName>
    </alternativeName>
</protein>
<dbReference type="SUPFAM" id="SSF51064">
    <property type="entry name" value="Head domain of nucleotide exchange factor GrpE"/>
    <property type="match status" value="1"/>
</dbReference>
<dbReference type="HOGENOM" id="CLU_057217_6_2_5"/>
<feature type="region of interest" description="Disordered" evidence="14">
    <location>
        <begin position="199"/>
        <end position="221"/>
    </location>
</feature>
<dbReference type="EMBL" id="CP000230">
    <property type="protein sequence ID" value="ABC24437.1"/>
    <property type="molecule type" value="Genomic_DNA"/>
</dbReference>
<name>Q2RN58_RHORT</name>
<dbReference type="InterPro" id="IPR013805">
    <property type="entry name" value="GrpE_CC"/>
</dbReference>
<comment type="similarity">
    <text evidence="2 10 12">Belongs to the GrpE family.</text>
</comment>